<evidence type="ECO:0000256" key="7">
    <source>
        <dbReference type="SAM" id="MobiDB-lite"/>
    </source>
</evidence>
<dbReference type="KEGG" id="som:SOMG_03798"/>
<dbReference type="RefSeq" id="XP_056037481.1">
    <property type="nucleotide sequence ID" value="XM_056182585.1"/>
</dbReference>
<dbReference type="InterPro" id="IPR007276">
    <property type="entry name" value="Nop14"/>
</dbReference>
<feature type="region of interest" description="Disordered" evidence="7">
    <location>
        <begin position="288"/>
        <end position="411"/>
    </location>
</feature>
<feature type="compositionally biased region" description="Polar residues" evidence="7">
    <location>
        <begin position="1"/>
        <end position="16"/>
    </location>
</feature>
<feature type="compositionally biased region" description="Basic and acidic residues" evidence="7">
    <location>
        <begin position="202"/>
        <end position="213"/>
    </location>
</feature>
<dbReference type="GO" id="GO:0030490">
    <property type="term" value="P:maturation of SSU-rRNA"/>
    <property type="evidence" value="ECO:0007669"/>
    <property type="project" value="TreeGrafter"/>
</dbReference>
<evidence type="ECO:0000313" key="9">
    <source>
        <dbReference type="Proteomes" id="UP001212411"/>
    </source>
</evidence>
<feature type="compositionally biased region" description="Acidic residues" evidence="7">
    <location>
        <begin position="326"/>
        <end position="338"/>
    </location>
</feature>
<dbReference type="GO" id="GO:0032040">
    <property type="term" value="C:small-subunit processome"/>
    <property type="evidence" value="ECO:0007669"/>
    <property type="project" value="InterPro"/>
</dbReference>
<feature type="region of interest" description="Disordered" evidence="7">
    <location>
        <begin position="1"/>
        <end position="46"/>
    </location>
</feature>
<comment type="function">
    <text evidence="6">Involved in nucleolar processing of pre-18S ribosomal RNA. Has a role in the nuclear export of 40S pre-ribosomal subunit to the cytoplasm.</text>
</comment>
<comment type="subcellular location">
    <subcellularLocation>
        <location evidence="1">Nucleus</location>
        <location evidence="1">Nucleolus</location>
    </subcellularLocation>
</comment>
<evidence type="ECO:0000313" key="8">
    <source>
        <dbReference type="EMBL" id="WBW73238.1"/>
    </source>
</evidence>
<dbReference type="GO" id="GO:0030692">
    <property type="term" value="C:Noc4p-Nop14p complex"/>
    <property type="evidence" value="ECO:0007669"/>
    <property type="project" value="TreeGrafter"/>
</dbReference>
<keyword evidence="5" id="KW-0539">Nucleus</keyword>
<feature type="compositionally biased region" description="Basic and acidic residues" evidence="7">
    <location>
        <begin position="84"/>
        <end position="96"/>
    </location>
</feature>
<dbReference type="Proteomes" id="UP001212411">
    <property type="component" value="Chromosome 2"/>
</dbReference>
<name>A0AAE9WEF8_9SCHI</name>
<evidence type="ECO:0000256" key="6">
    <source>
        <dbReference type="ARBA" id="ARBA00024695"/>
    </source>
</evidence>
<gene>
    <name evidence="8" type="primary">nop14</name>
    <name evidence="8" type="ORF">SOMG_03798</name>
</gene>
<organism evidence="8 9">
    <name type="scientific">Schizosaccharomyces osmophilus</name>
    <dbReference type="NCBI Taxonomy" id="2545709"/>
    <lineage>
        <taxon>Eukaryota</taxon>
        <taxon>Fungi</taxon>
        <taxon>Dikarya</taxon>
        <taxon>Ascomycota</taxon>
        <taxon>Taphrinomycotina</taxon>
        <taxon>Schizosaccharomycetes</taxon>
        <taxon>Schizosaccharomycetales</taxon>
        <taxon>Schizosaccharomycetaceae</taxon>
        <taxon>Schizosaccharomyces</taxon>
    </lineage>
</organism>
<dbReference type="Pfam" id="PF04147">
    <property type="entry name" value="Nop14"/>
    <property type="match status" value="1"/>
</dbReference>
<feature type="region of interest" description="Disordered" evidence="7">
    <location>
        <begin position="69"/>
        <end position="96"/>
    </location>
</feature>
<protein>
    <submittedName>
        <fullName evidence="8">U3 snoRNP protein Nop14</fullName>
    </submittedName>
</protein>
<feature type="compositionally biased region" description="Basic and acidic residues" evidence="7">
    <location>
        <begin position="288"/>
        <end position="325"/>
    </location>
</feature>
<dbReference type="PANTHER" id="PTHR23183:SF0">
    <property type="entry name" value="NUCLEOLAR PROTEIN 14"/>
    <property type="match status" value="1"/>
</dbReference>
<evidence type="ECO:0000256" key="3">
    <source>
        <dbReference type="ARBA" id="ARBA00022517"/>
    </source>
</evidence>
<dbReference type="EMBL" id="CP115612">
    <property type="protein sequence ID" value="WBW73238.1"/>
    <property type="molecule type" value="Genomic_DNA"/>
</dbReference>
<dbReference type="GeneID" id="80877274"/>
<sequence length="840" mass="96367">MGKNGSQLKNLKSSIRQADLFSAKPGRKKGKSKGVDSREERQTKVDKIQTDFNLFDRQFTRKKFDVGGRRIKGTEGTPGVSRSVGEEVRKNTIGEKLKKKNHVGGVIDRRFGENNPHLSLEDKMLERFSREQQRRSKKDIYNLDSENDVLTHGKRPVSELDDFDEPDLALNAEDDEGLNNEVVRRMHFGGFGEDEPQEEEGEPKQKKTKHEVMSEIIAKSKTHKAERQAEKDDYEGERERLDEDMEDLQSVLSDFRKETRRKQAVKNQALRPSDADSRYDEFVREMVFDRRARPSERTKTEEELAQIEADRLRELEDQRLTRMQDDEVDYPETPETEETSANATDNVFGFGKGLTLEGEEESVESSESEGEGEEEEEEEWGGIEEDSKSADNTKNEVKNIKKPSEEIVSNGKPAKKASLAYTYSCPTSHKQFMGMIQGLSVEDQLIVVTRIRTLYHVKLHPENKARLENFTVVLLQHILYLSKKSEASMEILEKLTDHLVSLGRQFPETISVSFISVLEGMRNRLLNSFKDPNLKFPDVQDLMLFNLACSVFPTSDRKHIVLSPMVLTMCESLSQSPWSTLSDLCRKLYLANVLLKYQRLSHRYIPEVIVVLGQVLYVLCPSAMKTIPGTFTIPDSLHEKHKAYGIQDLSLDEPQKLRLVDLASVPVSNLQSSIVMVTLNLVNVAQSLYAKESAFLEIYEPIFDLLQLYESKKQLLHKTLSEKLTQTTEKLATLLESAKRVRKPLTLQTHRPVGIVSQLPKFEEGYSVDRTSYDIDPERAEHNKLRAQHRDAKKGAIRTLRKDARYIARERQKEQRSKDKVYNDKMGKLQNRLQHFDSAV</sequence>
<accession>A0AAE9WEF8</accession>
<feature type="compositionally biased region" description="Acidic residues" evidence="7">
    <location>
        <begin position="357"/>
        <end position="384"/>
    </location>
</feature>
<evidence type="ECO:0000256" key="5">
    <source>
        <dbReference type="ARBA" id="ARBA00023242"/>
    </source>
</evidence>
<dbReference type="PANTHER" id="PTHR23183">
    <property type="entry name" value="NOP14"/>
    <property type="match status" value="1"/>
</dbReference>
<comment type="similarity">
    <text evidence="2">Belongs to the NOP14 family.</text>
</comment>
<keyword evidence="4" id="KW-0698">rRNA processing</keyword>
<keyword evidence="3" id="KW-0690">Ribosome biogenesis</keyword>
<feature type="region of interest" description="Disordered" evidence="7">
    <location>
        <begin position="189"/>
        <end position="246"/>
    </location>
</feature>
<evidence type="ECO:0000256" key="4">
    <source>
        <dbReference type="ARBA" id="ARBA00022552"/>
    </source>
</evidence>
<keyword evidence="9" id="KW-1185">Reference proteome</keyword>
<dbReference type="AlphaFoldDB" id="A0AAE9WEF8"/>
<feature type="compositionally biased region" description="Basic and acidic residues" evidence="7">
    <location>
        <begin position="33"/>
        <end position="46"/>
    </location>
</feature>
<feature type="compositionally biased region" description="Acidic residues" evidence="7">
    <location>
        <begin position="192"/>
        <end position="201"/>
    </location>
</feature>
<feature type="compositionally biased region" description="Basic and acidic residues" evidence="7">
    <location>
        <begin position="385"/>
        <end position="405"/>
    </location>
</feature>
<feature type="compositionally biased region" description="Basic and acidic residues" evidence="7">
    <location>
        <begin position="223"/>
        <end position="241"/>
    </location>
</feature>
<evidence type="ECO:0000256" key="2">
    <source>
        <dbReference type="ARBA" id="ARBA00007466"/>
    </source>
</evidence>
<proteinExistence type="inferred from homology"/>
<evidence type="ECO:0000256" key="1">
    <source>
        <dbReference type="ARBA" id="ARBA00004604"/>
    </source>
</evidence>
<reference evidence="8 9" key="1">
    <citation type="journal article" date="2023" name="G3 (Bethesda)">
        <title>A high-quality reference genome for the fission yeast Schizosaccharomyces osmophilus.</title>
        <authorList>
            <person name="Jia G.S."/>
            <person name="Zhang W.C."/>
            <person name="Liang Y."/>
            <person name="Liu X.H."/>
            <person name="Rhind N."/>
            <person name="Pidoux A."/>
            <person name="Brysch-Herzberg M."/>
            <person name="Du L.L."/>
        </authorList>
    </citation>
    <scope>NUCLEOTIDE SEQUENCE [LARGE SCALE GENOMIC DNA]</scope>
    <source>
        <strain evidence="8 9">CBS 15793</strain>
    </source>
</reference>